<feature type="region of interest" description="Disordered" evidence="1">
    <location>
        <begin position="46"/>
        <end position="67"/>
    </location>
</feature>
<evidence type="ECO:0000313" key="2">
    <source>
        <dbReference type="EMBL" id="EKC22184.1"/>
    </source>
</evidence>
<name>K1PTH0_MAGGI</name>
<reference evidence="2" key="1">
    <citation type="journal article" date="2012" name="Nature">
        <title>The oyster genome reveals stress adaptation and complexity of shell formation.</title>
        <authorList>
            <person name="Zhang G."/>
            <person name="Fang X."/>
            <person name="Guo X."/>
            <person name="Li L."/>
            <person name="Luo R."/>
            <person name="Xu F."/>
            <person name="Yang P."/>
            <person name="Zhang L."/>
            <person name="Wang X."/>
            <person name="Qi H."/>
            <person name="Xiong Z."/>
            <person name="Que H."/>
            <person name="Xie Y."/>
            <person name="Holland P.W."/>
            <person name="Paps J."/>
            <person name="Zhu Y."/>
            <person name="Wu F."/>
            <person name="Chen Y."/>
            <person name="Wang J."/>
            <person name="Peng C."/>
            <person name="Meng J."/>
            <person name="Yang L."/>
            <person name="Liu J."/>
            <person name="Wen B."/>
            <person name="Zhang N."/>
            <person name="Huang Z."/>
            <person name="Zhu Q."/>
            <person name="Feng Y."/>
            <person name="Mount A."/>
            <person name="Hedgecock D."/>
            <person name="Xu Z."/>
            <person name="Liu Y."/>
            <person name="Domazet-Loso T."/>
            <person name="Du Y."/>
            <person name="Sun X."/>
            <person name="Zhang S."/>
            <person name="Liu B."/>
            <person name="Cheng P."/>
            <person name="Jiang X."/>
            <person name="Li J."/>
            <person name="Fan D."/>
            <person name="Wang W."/>
            <person name="Fu W."/>
            <person name="Wang T."/>
            <person name="Wang B."/>
            <person name="Zhang J."/>
            <person name="Peng Z."/>
            <person name="Li Y."/>
            <person name="Li N."/>
            <person name="Wang J."/>
            <person name="Chen M."/>
            <person name="He Y."/>
            <person name="Tan F."/>
            <person name="Song X."/>
            <person name="Zheng Q."/>
            <person name="Huang R."/>
            <person name="Yang H."/>
            <person name="Du X."/>
            <person name="Chen L."/>
            <person name="Yang M."/>
            <person name="Gaffney P.M."/>
            <person name="Wang S."/>
            <person name="Luo L."/>
            <person name="She Z."/>
            <person name="Ming Y."/>
            <person name="Huang W."/>
            <person name="Zhang S."/>
            <person name="Huang B."/>
            <person name="Zhang Y."/>
            <person name="Qu T."/>
            <person name="Ni P."/>
            <person name="Miao G."/>
            <person name="Wang J."/>
            <person name="Wang Q."/>
            <person name="Steinberg C.E."/>
            <person name="Wang H."/>
            <person name="Li N."/>
            <person name="Qian L."/>
            <person name="Zhang G."/>
            <person name="Li Y."/>
            <person name="Yang H."/>
            <person name="Liu X."/>
            <person name="Wang J."/>
            <person name="Yin Y."/>
            <person name="Wang J."/>
        </authorList>
    </citation>
    <scope>NUCLEOTIDE SEQUENCE [LARGE SCALE GENOMIC DNA]</scope>
    <source>
        <strain evidence="2">05x7-T-G4-1.051#20</strain>
    </source>
</reference>
<accession>K1PTH0</accession>
<sequence>MAGVAEQEIMRRTGHRSGKAVRKYKQPCDDILKKVSAVMEPIPGVAKSLEKRKRDMETDTDLPCRPTKTLRSFGPDITNSKNGQYFQNCGSCCSATCTITYRYRKLLYKLELCLLKRMAENPNVLGSGLPNVCGKLVSGPRM</sequence>
<evidence type="ECO:0000256" key="1">
    <source>
        <dbReference type="SAM" id="MobiDB-lite"/>
    </source>
</evidence>
<organism evidence="2">
    <name type="scientific">Magallana gigas</name>
    <name type="common">Pacific oyster</name>
    <name type="synonym">Crassostrea gigas</name>
    <dbReference type="NCBI Taxonomy" id="29159"/>
    <lineage>
        <taxon>Eukaryota</taxon>
        <taxon>Metazoa</taxon>
        <taxon>Spiralia</taxon>
        <taxon>Lophotrochozoa</taxon>
        <taxon>Mollusca</taxon>
        <taxon>Bivalvia</taxon>
        <taxon>Autobranchia</taxon>
        <taxon>Pteriomorphia</taxon>
        <taxon>Ostreida</taxon>
        <taxon>Ostreoidea</taxon>
        <taxon>Ostreidae</taxon>
        <taxon>Magallana</taxon>
    </lineage>
</organism>
<dbReference type="InParanoid" id="K1PTH0"/>
<gene>
    <name evidence="2" type="ORF">CGI_10002677</name>
</gene>
<feature type="compositionally biased region" description="Basic and acidic residues" evidence="1">
    <location>
        <begin position="48"/>
        <end position="57"/>
    </location>
</feature>
<dbReference type="EMBL" id="JH815714">
    <property type="protein sequence ID" value="EKC22184.1"/>
    <property type="molecule type" value="Genomic_DNA"/>
</dbReference>
<proteinExistence type="predicted"/>
<dbReference type="HOGENOM" id="CLU_1817638_0_0_1"/>
<protein>
    <submittedName>
        <fullName evidence="2">Uncharacterized protein</fullName>
    </submittedName>
</protein>
<dbReference type="AlphaFoldDB" id="K1PTH0"/>